<dbReference type="AlphaFoldDB" id="A0A9D2SZW4"/>
<reference evidence="2" key="1">
    <citation type="journal article" date="2021" name="PeerJ">
        <title>Extensive microbial diversity within the chicken gut microbiome revealed by metagenomics and culture.</title>
        <authorList>
            <person name="Gilroy R."/>
            <person name="Ravi A."/>
            <person name="Getino M."/>
            <person name="Pursley I."/>
            <person name="Horton D.L."/>
            <person name="Alikhan N.F."/>
            <person name="Baker D."/>
            <person name="Gharbi K."/>
            <person name="Hall N."/>
            <person name="Watson M."/>
            <person name="Adriaenssens E.M."/>
            <person name="Foster-Nyarko E."/>
            <person name="Jarju S."/>
            <person name="Secka A."/>
            <person name="Antonio M."/>
            <person name="Oren A."/>
            <person name="Chaudhuri R.R."/>
            <person name="La Ragione R."/>
            <person name="Hildebrand F."/>
            <person name="Pallen M.J."/>
        </authorList>
    </citation>
    <scope>NUCLEOTIDE SEQUENCE</scope>
    <source>
        <strain evidence="2">CHK186-1790</strain>
    </source>
</reference>
<dbReference type="Proteomes" id="UP000823882">
    <property type="component" value="Unassembled WGS sequence"/>
</dbReference>
<evidence type="ECO:0000313" key="2">
    <source>
        <dbReference type="EMBL" id="HJC40261.1"/>
    </source>
</evidence>
<name>A0A9D2SZW4_9FIRM</name>
<sequence length="78" mass="8036">MICVEERGAGLYGALRSGAARMRRSPAEFTSGGREEIAQGAPARPAGRGLAGTHIVELIKTMLEKKASGIELARGAGA</sequence>
<proteinExistence type="predicted"/>
<accession>A0A9D2SZW4</accession>
<evidence type="ECO:0000313" key="3">
    <source>
        <dbReference type="Proteomes" id="UP000823882"/>
    </source>
</evidence>
<feature type="region of interest" description="Disordered" evidence="1">
    <location>
        <begin position="28"/>
        <end position="48"/>
    </location>
</feature>
<protein>
    <submittedName>
        <fullName evidence="2">Uncharacterized protein</fullName>
    </submittedName>
</protein>
<evidence type="ECO:0000256" key="1">
    <source>
        <dbReference type="SAM" id="MobiDB-lite"/>
    </source>
</evidence>
<reference evidence="2" key="2">
    <citation type="submission" date="2021-04" db="EMBL/GenBank/DDBJ databases">
        <authorList>
            <person name="Gilroy R."/>
        </authorList>
    </citation>
    <scope>NUCLEOTIDE SEQUENCE</scope>
    <source>
        <strain evidence="2">CHK186-1790</strain>
    </source>
</reference>
<organism evidence="2 3">
    <name type="scientific">Candidatus Intestinimonas pullistercoris</name>
    <dbReference type="NCBI Taxonomy" id="2838623"/>
    <lineage>
        <taxon>Bacteria</taxon>
        <taxon>Bacillati</taxon>
        <taxon>Bacillota</taxon>
        <taxon>Clostridia</taxon>
        <taxon>Eubacteriales</taxon>
        <taxon>Intestinimonas</taxon>
    </lineage>
</organism>
<dbReference type="EMBL" id="DWWJ01000030">
    <property type="protein sequence ID" value="HJC40261.1"/>
    <property type="molecule type" value="Genomic_DNA"/>
</dbReference>
<gene>
    <name evidence="2" type="ORF">H9701_01730</name>
</gene>
<comment type="caution">
    <text evidence="2">The sequence shown here is derived from an EMBL/GenBank/DDBJ whole genome shotgun (WGS) entry which is preliminary data.</text>
</comment>